<sequence>MRRLTERQKWAKFWFCLVLGVALLTVAGWAAIWFVWGVYVMHVFGVMEAVITPIALLFGITFTDIARKA</sequence>
<keyword evidence="1" id="KW-0472">Membrane</keyword>
<dbReference type="Proteomes" id="UP000440041">
    <property type="component" value="Unassembled WGS sequence"/>
</dbReference>
<comment type="caution">
    <text evidence="2">The sequence shown here is derived from an EMBL/GenBank/DDBJ whole genome shotgun (WGS) entry which is preliminary data.</text>
</comment>
<feature type="transmembrane region" description="Helical" evidence="1">
    <location>
        <begin position="42"/>
        <end position="63"/>
    </location>
</feature>
<dbReference type="RefSeq" id="WP_152356337.1">
    <property type="nucleotide sequence ID" value="NZ_JBHLXF010000001.1"/>
</dbReference>
<gene>
    <name evidence="2" type="ORF">DSM100238_1831</name>
</gene>
<protein>
    <submittedName>
        <fullName evidence="2">Uncharacterized protein</fullName>
    </submittedName>
</protein>
<reference evidence="2 3" key="1">
    <citation type="submission" date="2019-09" db="EMBL/GenBank/DDBJ databases">
        <title>Characterization of the phylogenetic diversity of two novel species belonging to the genus Bifidobacterium: Bifidobacterium cebidarum sp. nov. and Bifidobacterium leontopitheci sp. nov.</title>
        <authorList>
            <person name="Lugli G.A."/>
            <person name="Duranti S."/>
            <person name="Milani C."/>
            <person name="Turroni F."/>
            <person name="Ventura M."/>
        </authorList>
    </citation>
    <scope>NUCLEOTIDE SEQUENCE [LARGE SCALE GENOMIC DNA]</scope>
    <source>
        <strain evidence="2 3">DSM 100238</strain>
    </source>
</reference>
<evidence type="ECO:0000313" key="3">
    <source>
        <dbReference type="Proteomes" id="UP000440041"/>
    </source>
</evidence>
<evidence type="ECO:0000256" key="1">
    <source>
        <dbReference type="SAM" id="Phobius"/>
    </source>
</evidence>
<keyword evidence="1" id="KW-1133">Transmembrane helix</keyword>
<keyword evidence="1" id="KW-0812">Transmembrane</keyword>
<accession>A0A6A2V6H9</accession>
<dbReference type="EMBL" id="WBSO01000028">
    <property type="protein sequence ID" value="KAB8291891.1"/>
    <property type="molecule type" value="Genomic_DNA"/>
</dbReference>
<name>A0A6A2V6H9_9BIFI</name>
<organism evidence="2 3">
    <name type="scientific">Bifidobacterium apri</name>
    <dbReference type="NCBI Taxonomy" id="1769423"/>
    <lineage>
        <taxon>Bacteria</taxon>
        <taxon>Bacillati</taxon>
        <taxon>Actinomycetota</taxon>
        <taxon>Actinomycetes</taxon>
        <taxon>Bifidobacteriales</taxon>
        <taxon>Bifidobacteriaceae</taxon>
        <taxon>Bifidobacterium</taxon>
    </lineage>
</organism>
<evidence type="ECO:0000313" key="2">
    <source>
        <dbReference type="EMBL" id="KAB8291891.1"/>
    </source>
</evidence>
<feature type="transmembrane region" description="Helical" evidence="1">
    <location>
        <begin position="12"/>
        <end position="36"/>
    </location>
</feature>
<proteinExistence type="predicted"/>
<keyword evidence="3" id="KW-1185">Reference proteome</keyword>
<dbReference type="AlphaFoldDB" id="A0A6A2V6H9"/>